<dbReference type="RefSeq" id="WP_243513085.1">
    <property type="nucleotide sequence ID" value="NZ_CP094534.1"/>
</dbReference>
<accession>A0ABY4B5U7</accession>
<name>A0ABY4B5U7_9BACT</name>
<dbReference type="EMBL" id="CP094534">
    <property type="protein sequence ID" value="UOE33371.1"/>
    <property type="molecule type" value="Genomic_DNA"/>
</dbReference>
<gene>
    <name evidence="2" type="ORF">MTP16_19870</name>
</gene>
<feature type="region of interest" description="Disordered" evidence="1">
    <location>
        <begin position="80"/>
        <end position="103"/>
    </location>
</feature>
<protein>
    <submittedName>
        <fullName evidence="2">Uncharacterized protein</fullName>
    </submittedName>
</protein>
<proteinExistence type="predicted"/>
<organism evidence="2 3">
    <name type="scientific">Hymenobacter monticola</name>
    <dbReference type="NCBI Taxonomy" id="1705399"/>
    <lineage>
        <taxon>Bacteria</taxon>
        <taxon>Pseudomonadati</taxon>
        <taxon>Bacteroidota</taxon>
        <taxon>Cytophagia</taxon>
        <taxon>Cytophagales</taxon>
        <taxon>Hymenobacteraceae</taxon>
        <taxon>Hymenobacter</taxon>
    </lineage>
</organism>
<keyword evidence="3" id="KW-1185">Reference proteome</keyword>
<evidence type="ECO:0000256" key="1">
    <source>
        <dbReference type="SAM" id="MobiDB-lite"/>
    </source>
</evidence>
<sequence length="103" mass="11386">MFSLTFRPAAVRQLLRRIYPHKAMGYARTHLRHPALGPVTLAGAVELLESFAYSLIPREAQGLVHYISGLNTELCQAGPVEKNAPAPAHQHPHLRQKSRSAKA</sequence>
<dbReference type="Proteomes" id="UP000831390">
    <property type="component" value="Chromosome"/>
</dbReference>
<reference evidence="2 3" key="1">
    <citation type="submission" date="2022-03" db="EMBL/GenBank/DDBJ databases">
        <title>Hymenobactersp. isolated from the air.</title>
        <authorList>
            <person name="Won M."/>
            <person name="Kwon S.-W."/>
        </authorList>
    </citation>
    <scope>NUCLEOTIDE SEQUENCE [LARGE SCALE GENOMIC DNA]</scope>
    <source>
        <strain evidence="2 3">KACC 22596</strain>
    </source>
</reference>
<feature type="compositionally biased region" description="Basic residues" evidence="1">
    <location>
        <begin position="90"/>
        <end position="103"/>
    </location>
</feature>
<evidence type="ECO:0000313" key="3">
    <source>
        <dbReference type="Proteomes" id="UP000831390"/>
    </source>
</evidence>
<evidence type="ECO:0000313" key="2">
    <source>
        <dbReference type="EMBL" id="UOE33371.1"/>
    </source>
</evidence>